<evidence type="ECO:0000313" key="1">
    <source>
        <dbReference type="EMBL" id="CAN0510424.1"/>
    </source>
</evidence>
<reference evidence="1" key="1">
    <citation type="submission" date="2023-05" db="EMBL/GenBank/DDBJ databases">
        <authorList>
            <consortium name="ELIXIR-Norway"/>
        </authorList>
    </citation>
    <scope>NUCLEOTIDE SEQUENCE</scope>
</reference>
<proteinExistence type="predicted"/>
<dbReference type="Proteomes" id="UP001162501">
    <property type="component" value="Chromosome 4"/>
</dbReference>
<protein>
    <submittedName>
        <fullName evidence="1">Uncharacterized protein</fullName>
    </submittedName>
</protein>
<dbReference type="EMBL" id="OX596088">
    <property type="protein sequence ID" value="CAN0510424.1"/>
    <property type="molecule type" value="Genomic_DNA"/>
</dbReference>
<accession>A0AC59ZTX8</accession>
<reference evidence="1" key="2">
    <citation type="submission" date="2025-03" db="EMBL/GenBank/DDBJ databases">
        <authorList>
            <consortium name="ELIXIR-Norway"/>
            <consortium name="Elixir Norway"/>
        </authorList>
    </citation>
    <scope>NUCLEOTIDE SEQUENCE</scope>
</reference>
<evidence type="ECO:0000313" key="2">
    <source>
        <dbReference type="Proteomes" id="UP001162501"/>
    </source>
</evidence>
<name>A0AC59ZTX8_RANTA</name>
<sequence length="189" mass="19673">MNRQSRCFYSKIKGDGSVCGCKDPTASQFSPDPPPMCLWLSLRGTGPVTGTGFPALRYAGSGPHVIRSFGLGLASHSSAVLRLQWAGPQKESLADLCALLVTCVLKINGPHNRGQAIIKPLAPPSSATGTPTLAPGKQSASRGRLCARAPPPPNPLAPAPPPPAPGQPRANQCVPRLHVPRCAAHSPLF</sequence>
<organism evidence="1 2">
    <name type="scientific">Rangifer tarandus platyrhynchus</name>
    <name type="common">Svalbard reindeer</name>
    <dbReference type="NCBI Taxonomy" id="3082113"/>
    <lineage>
        <taxon>Eukaryota</taxon>
        <taxon>Metazoa</taxon>
        <taxon>Chordata</taxon>
        <taxon>Craniata</taxon>
        <taxon>Vertebrata</taxon>
        <taxon>Euteleostomi</taxon>
        <taxon>Mammalia</taxon>
        <taxon>Eutheria</taxon>
        <taxon>Laurasiatheria</taxon>
        <taxon>Artiodactyla</taxon>
        <taxon>Ruminantia</taxon>
        <taxon>Pecora</taxon>
        <taxon>Cervidae</taxon>
        <taxon>Odocoileinae</taxon>
        <taxon>Rangifer</taxon>
    </lineage>
</organism>
<gene>
    <name evidence="1" type="ORF">MRATA1EN22A_LOCUS22993</name>
</gene>